<proteinExistence type="predicted"/>
<reference evidence="1" key="1">
    <citation type="submission" date="2020-10" db="EMBL/GenBank/DDBJ databases">
        <title>Sequencing the genomes of 1000 actinobacteria strains.</title>
        <authorList>
            <person name="Klenk H.-P."/>
        </authorList>
    </citation>
    <scope>NUCLEOTIDE SEQUENCE</scope>
    <source>
        <strain evidence="1">DSM 46832</strain>
    </source>
</reference>
<dbReference type="RefSeq" id="WP_192768194.1">
    <property type="nucleotide sequence ID" value="NZ_JADBEB010000001.1"/>
</dbReference>
<accession>A0A927M7X8</accession>
<keyword evidence="2" id="KW-1185">Reference proteome</keyword>
<organism evidence="1 2">
    <name type="scientific">Plantactinospora soyae</name>
    <dbReference type="NCBI Taxonomy" id="1544732"/>
    <lineage>
        <taxon>Bacteria</taxon>
        <taxon>Bacillati</taxon>
        <taxon>Actinomycetota</taxon>
        <taxon>Actinomycetes</taxon>
        <taxon>Micromonosporales</taxon>
        <taxon>Micromonosporaceae</taxon>
        <taxon>Plantactinospora</taxon>
    </lineage>
</organism>
<dbReference type="Proteomes" id="UP000649753">
    <property type="component" value="Unassembled WGS sequence"/>
</dbReference>
<dbReference type="EMBL" id="JADBEB010000001">
    <property type="protein sequence ID" value="MBE1488555.1"/>
    <property type="molecule type" value="Genomic_DNA"/>
</dbReference>
<gene>
    <name evidence="1" type="ORF">H4W31_004193</name>
</gene>
<dbReference type="AlphaFoldDB" id="A0A927M7X8"/>
<evidence type="ECO:0000313" key="1">
    <source>
        <dbReference type="EMBL" id="MBE1488555.1"/>
    </source>
</evidence>
<sequence>MWPFRKSRQQSADVVDDQAGLVVDPAYGDPQARALIHALGIHDWRTARDILTAATDPDTRAYLMEAVGEVDGIQDWIGDWVAAEPESTLPLLVQGCHAVHWAWEARGGKRAENTGQDQFREFFRRLRIAENLLDDVVARDPDDVTARTWLVTSSRGRQVDADEARFRFDEVVKRHPGHVVAHEQRLQYLCAKWFGSHEQMFAFAREATAAAPNGSLLPELLAVAHIEKWHRMPVEESDAYMQSDEVRAELLAAAEKSIFHPDFRRPFAYVPRASAFALALELAHEFEAAARVFELLGDNVSGWPWNYVNEPVAAFMKSREWVYENLS</sequence>
<evidence type="ECO:0008006" key="3">
    <source>
        <dbReference type="Google" id="ProtNLM"/>
    </source>
</evidence>
<evidence type="ECO:0000313" key="2">
    <source>
        <dbReference type="Proteomes" id="UP000649753"/>
    </source>
</evidence>
<comment type="caution">
    <text evidence="1">The sequence shown here is derived from an EMBL/GenBank/DDBJ whole genome shotgun (WGS) entry which is preliminary data.</text>
</comment>
<name>A0A927M7X8_9ACTN</name>
<protein>
    <recommendedName>
        <fullName evidence="3">DUF4034 domain-containing protein</fullName>
    </recommendedName>
</protein>